<dbReference type="EMBL" id="JACCBU010000001">
    <property type="protein sequence ID" value="NYE71135.1"/>
    <property type="molecule type" value="Genomic_DNA"/>
</dbReference>
<comment type="caution">
    <text evidence="1">The sequence shown here is derived from an EMBL/GenBank/DDBJ whole genome shotgun (WGS) entry which is preliminary data.</text>
</comment>
<reference evidence="1 2" key="1">
    <citation type="submission" date="2020-07" db="EMBL/GenBank/DDBJ databases">
        <title>Sequencing the genomes of 1000 actinobacteria strains.</title>
        <authorList>
            <person name="Klenk H.-P."/>
        </authorList>
    </citation>
    <scope>NUCLEOTIDE SEQUENCE [LARGE SCALE GENOMIC DNA]</scope>
    <source>
        <strain evidence="1 2">DSM 22083</strain>
    </source>
</reference>
<keyword evidence="2" id="KW-1185">Reference proteome</keyword>
<dbReference type="AlphaFoldDB" id="A0A7Y9I6H1"/>
<protein>
    <recommendedName>
        <fullName evidence="3">Lipoprotein LprG</fullName>
    </recommendedName>
</protein>
<sequence length="244" mass="26661">MITAGLGGDRSGLPRARRSVLIGSIGAALLMAGCAARPAGPRPLTMAEAERFAVVRFNNYDRRYVPFTLRLTVRGQPFFLTGRVDFRDQLGYANFLSDGRPPRNFLLQWTMRQKASLQVTGGALPMRPPAGPWRVEPTDPERSGLDAALALLLSLADDRPENALLLRQNGAQWVGEDNVDGVRVDRITGPGTDNRPSDRLTYLVDDLGRLHRLVAKVATDPDPVVINVSPDPATRISVISQLTD</sequence>
<evidence type="ECO:0000313" key="2">
    <source>
        <dbReference type="Proteomes" id="UP000569914"/>
    </source>
</evidence>
<evidence type="ECO:0000313" key="1">
    <source>
        <dbReference type="EMBL" id="NYE71135.1"/>
    </source>
</evidence>
<evidence type="ECO:0008006" key="3">
    <source>
        <dbReference type="Google" id="ProtNLM"/>
    </source>
</evidence>
<accession>A0A7Y9I6H1</accession>
<dbReference type="Proteomes" id="UP000569914">
    <property type="component" value="Unassembled WGS sequence"/>
</dbReference>
<gene>
    <name evidence="1" type="ORF">BKA15_002464</name>
</gene>
<organism evidence="1 2">
    <name type="scientific">Microlunatus parietis</name>
    <dbReference type="NCBI Taxonomy" id="682979"/>
    <lineage>
        <taxon>Bacteria</taxon>
        <taxon>Bacillati</taxon>
        <taxon>Actinomycetota</taxon>
        <taxon>Actinomycetes</taxon>
        <taxon>Propionibacteriales</taxon>
        <taxon>Propionibacteriaceae</taxon>
        <taxon>Microlunatus</taxon>
    </lineage>
</organism>
<dbReference type="RefSeq" id="WP_179751089.1">
    <property type="nucleotide sequence ID" value="NZ_JACCBU010000001.1"/>
</dbReference>
<name>A0A7Y9I6H1_9ACTN</name>
<proteinExistence type="predicted"/>